<gene>
    <name evidence="2" type="ORF">EU556_21165</name>
</gene>
<feature type="signal peptide" evidence="1">
    <location>
        <begin position="1"/>
        <end position="27"/>
    </location>
</feature>
<dbReference type="Proteomes" id="UP000298337">
    <property type="component" value="Unassembled WGS sequence"/>
</dbReference>
<dbReference type="OrthoDB" id="185897at2"/>
<organism evidence="2 3">
    <name type="scientific">Hymenobacter fodinae</name>
    <dbReference type="NCBI Taxonomy" id="2510796"/>
    <lineage>
        <taxon>Bacteria</taxon>
        <taxon>Pseudomonadati</taxon>
        <taxon>Bacteroidota</taxon>
        <taxon>Cytophagia</taxon>
        <taxon>Cytophagales</taxon>
        <taxon>Hymenobacteraceae</taxon>
        <taxon>Hymenobacter</taxon>
    </lineage>
</organism>
<sequence>MRHCYVFFLISLGLLNLASCSSPTASAPAYPQNPAVSDALGHPRDTTTFYFPAADSLHDKYLPKSQWPETRLNTDIRFANCAYELVRNSYILTYFQAPVLSNYYLGQSIYRFLWLRSFDRPVLLTLYKGNTGLAIRTQILDKYPNFEDRRPEHPDSLLPSTSAYRKAYTQKIYRQFLHDPKYQAWVAEGKRRARQITKEETMVAVTSEQWQHFQSLLKTGKFNLLQSCQPDPGTLDGATWLLEAHQAGGYHMVSRHSPTKTDDFRKTCEYLLDLSSVRNEERY</sequence>
<reference evidence="2 3" key="1">
    <citation type="submission" date="2019-04" db="EMBL/GenBank/DDBJ databases">
        <authorList>
            <person name="Feng G."/>
            <person name="Zhang J."/>
            <person name="Zhu H."/>
        </authorList>
    </citation>
    <scope>NUCLEOTIDE SEQUENCE [LARGE SCALE GENOMIC DNA]</scope>
    <source>
        <strain evidence="2 3">92R-1</strain>
    </source>
</reference>
<proteinExistence type="predicted"/>
<evidence type="ECO:0000313" key="2">
    <source>
        <dbReference type="EMBL" id="TGE04696.1"/>
    </source>
</evidence>
<name>A0A4Z0P0L1_9BACT</name>
<dbReference type="AlphaFoldDB" id="A0A4Z0P0L1"/>
<feature type="chain" id="PRO_5021225493" evidence="1">
    <location>
        <begin position="28"/>
        <end position="283"/>
    </location>
</feature>
<dbReference type="EMBL" id="SRLA01000005">
    <property type="protein sequence ID" value="TGE04696.1"/>
    <property type="molecule type" value="Genomic_DNA"/>
</dbReference>
<comment type="caution">
    <text evidence="2">The sequence shown here is derived from an EMBL/GenBank/DDBJ whole genome shotgun (WGS) entry which is preliminary data.</text>
</comment>
<keyword evidence="3" id="KW-1185">Reference proteome</keyword>
<accession>A0A4Z0P0L1</accession>
<evidence type="ECO:0000313" key="3">
    <source>
        <dbReference type="Proteomes" id="UP000298337"/>
    </source>
</evidence>
<evidence type="ECO:0000256" key="1">
    <source>
        <dbReference type="SAM" id="SignalP"/>
    </source>
</evidence>
<protein>
    <submittedName>
        <fullName evidence="2">Uncharacterized protein</fullName>
    </submittedName>
</protein>
<keyword evidence="1" id="KW-0732">Signal</keyword>